<evidence type="ECO:0000313" key="5">
    <source>
        <dbReference type="Proteomes" id="UP000307657"/>
    </source>
</evidence>
<dbReference type="Proteomes" id="UP000307657">
    <property type="component" value="Unassembled WGS sequence"/>
</dbReference>
<accession>A0A4U0EYW4</accession>
<feature type="chain" id="PRO_5020911344" evidence="2">
    <location>
        <begin position="22"/>
        <end position="313"/>
    </location>
</feature>
<dbReference type="OrthoDB" id="9792152at2"/>
<dbReference type="EMBL" id="SUPL01000002">
    <property type="protein sequence ID" value="TJY37236.1"/>
    <property type="molecule type" value="Genomic_DNA"/>
</dbReference>
<evidence type="ECO:0000259" key="3">
    <source>
        <dbReference type="Pfam" id="PF18962"/>
    </source>
</evidence>
<dbReference type="RefSeq" id="WP_136841507.1">
    <property type="nucleotide sequence ID" value="NZ_SUPL01000002.1"/>
</dbReference>
<dbReference type="Pfam" id="PF18962">
    <property type="entry name" value="Por_Secre_tail"/>
    <property type="match status" value="1"/>
</dbReference>
<dbReference type="AlphaFoldDB" id="A0A4U0EYW4"/>
<proteinExistence type="predicted"/>
<reference evidence="4 5" key="1">
    <citation type="submission" date="2019-04" db="EMBL/GenBank/DDBJ databases">
        <title>Lacinutrix sp. nov., isolated from marine water.</title>
        <authorList>
            <person name="Kim W."/>
        </authorList>
    </citation>
    <scope>NUCLEOTIDE SEQUENCE [LARGE SCALE GENOMIC DNA]</scope>
    <source>
        <strain evidence="4 5">CAU 1491</strain>
    </source>
</reference>
<keyword evidence="5" id="KW-1185">Reference proteome</keyword>
<organism evidence="4 5">
    <name type="scientific">Pontimicrobium aquaticum</name>
    <dbReference type="NCBI Taxonomy" id="2565367"/>
    <lineage>
        <taxon>Bacteria</taxon>
        <taxon>Pseudomonadati</taxon>
        <taxon>Bacteroidota</taxon>
        <taxon>Flavobacteriia</taxon>
        <taxon>Flavobacteriales</taxon>
        <taxon>Flavobacteriaceae</taxon>
        <taxon>Pontimicrobium</taxon>
    </lineage>
</organism>
<sequence length="313" mass="34356">MKKVCLVFIAVFISLSFNIEAQNITIINSQESVAHTMDQVWYDKAVGMGYSPTIVPQNTLNALSNLSATDVLIVASGTQTLSATQLQTVKDFISAGGPVYIQAEYLPTIAGSVNFESIMDHIGEDFSWTSSIFNSVTVIVSGELSTTPNSVTSFNGFSYGSVGATTSTKIEKFLEYSGMFVGFSYHDDSSSNGDVITTSDQDWLRLDKSPELVGNMLNSLVQSTAPLSIIKNEFENSIIGYPNPTNGDFLVDFKKEYSLVNVDIINVNGQLISSEQIQNSKEIKLNFEKLRRGFYFTKITADKKTTVLKVLKK</sequence>
<evidence type="ECO:0000256" key="1">
    <source>
        <dbReference type="ARBA" id="ARBA00022729"/>
    </source>
</evidence>
<feature type="domain" description="Secretion system C-terminal sorting" evidence="3">
    <location>
        <begin position="241"/>
        <end position="309"/>
    </location>
</feature>
<comment type="caution">
    <text evidence="4">The sequence shown here is derived from an EMBL/GenBank/DDBJ whole genome shotgun (WGS) entry which is preliminary data.</text>
</comment>
<evidence type="ECO:0000256" key="2">
    <source>
        <dbReference type="SAM" id="SignalP"/>
    </source>
</evidence>
<dbReference type="NCBIfam" id="TIGR04183">
    <property type="entry name" value="Por_Secre_tail"/>
    <property type="match status" value="1"/>
</dbReference>
<feature type="signal peptide" evidence="2">
    <location>
        <begin position="1"/>
        <end position="21"/>
    </location>
</feature>
<evidence type="ECO:0000313" key="4">
    <source>
        <dbReference type="EMBL" id="TJY37236.1"/>
    </source>
</evidence>
<keyword evidence="1 2" id="KW-0732">Signal</keyword>
<name>A0A4U0EYW4_9FLAO</name>
<protein>
    <submittedName>
        <fullName evidence="4">T9SS type A sorting domain-containing protein</fullName>
    </submittedName>
</protein>
<gene>
    <name evidence="4" type="ORF">E5167_04615</name>
</gene>
<dbReference type="InterPro" id="IPR026444">
    <property type="entry name" value="Secre_tail"/>
</dbReference>